<feature type="transmembrane region" description="Helical" evidence="1">
    <location>
        <begin position="319"/>
        <end position="338"/>
    </location>
</feature>
<feature type="signal peptide" evidence="2">
    <location>
        <begin position="1"/>
        <end position="28"/>
    </location>
</feature>
<comment type="caution">
    <text evidence="3">The sequence shown here is derived from an EMBL/GenBank/DDBJ whole genome shotgun (WGS) entry which is preliminary data.</text>
</comment>
<evidence type="ECO:0000313" key="4">
    <source>
        <dbReference type="Proteomes" id="UP000317494"/>
    </source>
</evidence>
<evidence type="ECO:0000256" key="1">
    <source>
        <dbReference type="SAM" id="Phobius"/>
    </source>
</evidence>
<reference evidence="3 4" key="1">
    <citation type="journal article" date="2019" name="Sci. Rep.">
        <title>Comparative genomics of chytrid fungi reveal insights into the obligate biotrophic and pathogenic lifestyle of Synchytrium endobioticum.</title>
        <authorList>
            <person name="van de Vossenberg B.T.L.H."/>
            <person name="Warris S."/>
            <person name="Nguyen H.D.T."/>
            <person name="van Gent-Pelzer M.P.E."/>
            <person name="Joly D.L."/>
            <person name="van de Geest H.C."/>
            <person name="Bonants P.J.M."/>
            <person name="Smith D.S."/>
            <person name="Levesque C.A."/>
            <person name="van der Lee T.A.J."/>
        </authorList>
    </citation>
    <scope>NUCLEOTIDE SEQUENCE [LARGE SCALE GENOMIC DNA]</scope>
    <source>
        <strain evidence="3 4">MB42</strain>
    </source>
</reference>
<evidence type="ECO:0000313" key="3">
    <source>
        <dbReference type="EMBL" id="TPX37352.1"/>
    </source>
</evidence>
<evidence type="ECO:0000256" key="2">
    <source>
        <dbReference type="SAM" id="SignalP"/>
    </source>
</evidence>
<organism evidence="3 4">
    <name type="scientific">Synchytrium endobioticum</name>
    <dbReference type="NCBI Taxonomy" id="286115"/>
    <lineage>
        <taxon>Eukaryota</taxon>
        <taxon>Fungi</taxon>
        <taxon>Fungi incertae sedis</taxon>
        <taxon>Chytridiomycota</taxon>
        <taxon>Chytridiomycota incertae sedis</taxon>
        <taxon>Chytridiomycetes</taxon>
        <taxon>Synchytriales</taxon>
        <taxon>Synchytriaceae</taxon>
        <taxon>Synchytrium</taxon>
    </lineage>
</organism>
<name>A0A507CCK7_9FUNG</name>
<feature type="transmembrane region" description="Helical" evidence="1">
    <location>
        <begin position="85"/>
        <end position="114"/>
    </location>
</feature>
<feature type="transmembrane region" description="Helical" evidence="1">
    <location>
        <begin position="285"/>
        <end position="307"/>
    </location>
</feature>
<keyword evidence="4" id="KW-1185">Reference proteome</keyword>
<accession>A0A507CCK7</accession>
<keyword evidence="1" id="KW-0812">Transmembrane</keyword>
<feature type="chain" id="PRO_5021216921" evidence="2">
    <location>
        <begin position="29"/>
        <end position="471"/>
    </location>
</feature>
<dbReference type="Proteomes" id="UP000317494">
    <property type="component" value="Unassembled WGS sequence"/>
</dbReference>
<gene>
    <name evidence="3" type="ORF">SeMB42_g06924</name>
</gene>
<keyword evidence="1" id="KW-0472">Membrane</keyword>
<dbReference type="EMBL" id="QEAN01000429">
    <property type="protein sequence ID" value="TPX37352.1"/>
    <property type="molecule type" value="Genomic_DNA"/>
</dbReference>
<sequence>MARIHRLWSVIVIGLLATTFINIQPSAAVDCDDEPHLQLKSVIRRSGHRPVKILSEDDYSMLNGPDDAPLAVQQEQTHSCTVYSFYWLCVLAVLLMPALEHVAAIAGVLAILFIASLYRFAIKSVHVVHMRYSHSMARMLLVPLAVRREYRMLQAQQQRLSDGRASTPEGTPLVCDQMWLSVSHKGHLEAPVETYAAAGEETDAGHGVGDSDILFPFQDMCFIRGFPLRSIAAIRRYLQFRTQIAFERRICTVRRAIEAATSRDIAGDHDAGRDREARPWMHGRFSVAATIMNTLGLLLVLSLPMGVLYQAGVVEDWKVMGVCGVALLLAMAVVRVWFGAYRSALDDTLFCKFSGMPRRTITHASALKVSAAIYGPRCPNADEHQGPGLAPNGATSVAQSSARNAVIRGDDNDHMSRSHALHLQSHTRDVHDRWRGLGSKSGSSSRRFFIHFHPDTPCIPLLAQLVSHVSS</sequence>
<keyword evidence="2" id="KW-0732">Signal</keyword>
<dbReference type="AlphaFoldDB" id="A0A507CCK7"/>
<proteinExistence type="predicted"/>
<dbReference type="VEuPathDB" id="FungiDB:SeMB42_g06924"/>
<keyword evidence="1" id="KW-1133">Transmembrane helix</keyword>
<protein>
    <submittedName>
        <fullName evidence="3">Uncharacterized protein</fullName>
    </submittedName>
</protein>